<organism evidence="3 4">
    <name type="scientific">Plectus sambesii</name>
    <dbReference type="NCBI Taxonomy" id="2011161"/>
    <lineage>
        <taxon>Eukaryota</taxon>
        <taxon>Metazoa</taxon>
        <taxon>Ecdysozoa</taxon>
        <taxon>Nematoda</taxon>
        <taxon>Chromadorea</taxon>
        <taxon>Plectida</taxon>
        <taxon>Plectina</taxon>
        <taxon>Plectoidea</taxon>
        <taxon>Plectidae</taxon>
        <taxon>Plectus</taxon>
    </lineage>
</organism>
<dbReference type="SMART" id="SM00367">
    <property type="entry name" value="LRR_CC"/>
    <property type="match status" value="5"/>
</dbReference>
<evidence type="ECO:0000256" key="1">
    <source>
        <dbReference type="ARBA" id="ARBA00022786"/>
    </source>
</evidence>
<dbReference type="Gene3D" id="1.20.1280.50">
    <property type="match status" value="1"/>
</dbReference>
<sequence length="473" mass="53190">MDDIIDDCMRCILERLPLHDRLRLEIVCRKWFELMPYADVTAFALDDVPWPERHIHELSYHHNNLTYSQPVMQPKWFCRYMNFLLDRIGPHLRTLILAPRRNVFRPLVTLELAHLIADLCPNLKSAVFTSCILESSATDQLMRLRYLSNVNLSAAVFLEDDRLNLVGNDVLSAKLDAVLSALRLERLNLAHCPFVVAIKSGTLRRLQLQGSGLNSQDLTIICEHCPRLDSLVLSECRNIVDYNAITRLSMLKVLWVNGCKLTNEHLSSICHECPQLVSLRINECTLLTDFRPLKNLRAIETLWVGPSNRFGDGILARIARNGTLINLGASNCAVTDQGVCYLASRCRKLLEVSLSCTGVTDQGVIMLLKNCRDLQVLNIQFTSVSNETLKAMATTACSLRALYVQSCRELDEEGFLYLYESRGSFADDCTALEIQAGGERGTPISHWLISKLQSIGISLIVQRPLLALPGLGL</sequence>
<accession>A0A914VXL9</accession>
<reference evidence="4" key="1">
    <citation type="submission" date="2022-11" db="UniProtKB">
        <authorList>
            <consortium name="WormBaseParasite"/>
        </authorList>
    </citation>
    <scope>IDENTIFICATION</scope>
</reference>
<dbReference type="Gene3D" id="3.80.10.10">
    <property type="entry name" value="Ribonuclease Inhibitor"/>
    <property type="match status" value="1"/>
</dbReference>
<dbReference type="GO" id="GO:0019005">
    <property type="term" value="C:SCF ubiquitin ligase complex"/>
    <property type="evidence" value="ECO:0007669"/>
    <property type="project" value="TreeGrafter"/>
</dbReference>
<evidence type="ECO:0000313" key="3">
    <source>
        <dbReference type="Proteomes" id="UP000887566"/>
    </source>
</evidence>
<dbReference type="InterPro" id="IPR001810">
    <property type="entry name" value="F-box_dom"/>
</dbReference>
<dbReference type="SUPFAM" id="SSF52047">
    <property type="entry name" value="RNI-like"/>
    <property type="match status" value="1"/>
</dbReference>
<keyword evidence="1" id="KW-0833">Ubl conjugation pathway</keyword>
<dbReference type="WBParaSite" id="PSAMB.scaffold2776size21347.g19085.t1">
    <property type="protein sequence ID" value="PSAMB.scaffold2776size21347.g19085.t1"/>
    <property type="gene ID" value="PSAMB.scaffold2776size21347.g19085"/>
</dbReference>
<dbReference type="InterPro" id="IPR006553">
    <property type="entry name" value="Leu-rich_rpt_Cys-con_subtyp"/>
</dbReference>
<proteinExistence type="predicted"/>
<name>A0A914VXL9_9BILA</name>
<dbReference type="InterPro" id="IPR036047">
    <property type="entry name" value="F-box-like_dom_sf"/>
</dbReference>
<dbReference type="Proteomes" id="UP000887566">
    <property type="component" value="Unplaced"/>
</dbReference>
<evidence type="ECO:0000313" key="4">
    <source>
        <dbReference type="WBParaSite" id="PSAMB.scaffold2776size21347.g19085.t1"/>
    </source>
</evidence>
<dbReference type="InterPro" id="IPR032675">
    <property type="entry name" value="LRR_dom_sf"/>
</dbReference>
<feature type="domain" description="F-box" evidence="2">
    <location>
        <begin position="6"/>
        <end position="33"/>
    </location>
</feature>
<dbReference type="Pfam" id="PF00646">
    <property type="entry name" value="F-box"/>
    <property type="match status" value="1"/>
</dbReference>
<dbReference type="SUPFAM" id="SSF81383">
    <property type="entry name" value="F-box domain"/>
    <property type="match status" value="1"/>
</dbReference>
<evidence type="ECO:0000259" key="2">
    <source>
        <dbReference type="Pfam" id="PF00646"/>
    </source>
</evidence>
<protein>
    <submittedName>
        <fullName evidence="4">F-box domain-containing protein</fullName>
    </submittedName>
</protein>
<dbReference type="GO" id="GO:0031146">
    <property type="term" value="P:SCF-dependent proteasomal ubiquitin-dependent protein catabolic process"/>
    <property type="evidence" value="ECO:0007669"/>
    <property type="project" value="TreeGrafter"/>
</dbReference>
<dbReference type="PANTHER" id="PTHR13318">
    <property type="entry name" value="PARTNER OF PAIRED, ISOFORM B-RELATED"/>
    <property type="match status" value="1"/>
</dbReference>
<keyword evidence="3" id="KW-1185">Reference proteome</keyword>
<dbReference type="AlphaFoldDB" id="A0A914VXL9"/>